<comment type="caution">
    <text evidence="1">The sequence shown here is derived from an EMBL/GenBank/DDBJ whole genome shotgun (WGS) entry which is preliminary data.</text>
</comment>
<evidence type="ECO:0000313" key="1">
    <source>
        <dbReference type="EMBL" id="PKC55331.1"/>
    </source>
</evidence>
<accession>A0A2I1FHW3</accession>
<sequence length="220" mass="25802">MATRNQKLTPTEKALKEMDEGNSLAEEEVVNMIKEWRIREKDAYSEDSDESEGDLEFNILEESVSKPLKRSNAATDEVVDIVKELRANKDMKIKYARYKVPTNEEDDKIPKLREKITELEEIFEAVNNEIEWEKIQAEAAPIVRVENGFDAKDKSQEFKNWVMKENNFLLLEQKIISLAEQNEILQEYTTLNNDLQKRLDENYMTDEREIGEKRPILESP</sequence>
<dbReference type="EMBL" id="LLXH01002665">
    <property type="protein sequence ID" value="PKC55331.1"/>
    <property type="molecule type" value="Genomic_DNA"/>
</dbReference>
<evidence type="ECO:0000313" key="2">
    <source>
        <dbReference type="Proteomes" id="UP000232688"/>
    </source>
</evidence>
<protein>
    <submittedName>
        <fullName evidence="1">Uncharacterized protein</fullName>
    </submittedName>
</protein>
<dbReference type="VEuPathDB" id="FungiDB:RhiirFUN_006456"/>
<dbReference type="OrthoDB" id="2432202at2759"/>
<dbReference type="VEuPathDB" id="FungiDB:FUN_004155"/>
<organism evidence="1 2">
    <name type="scientific">Rhizophagus irregularis</name>
    <dbReference type="NCBI Taxonomy" id="588596"/>
    <lineage>
        <taxon>Eukaryota</taxon>
        <taxon>Fungi</taxon>
        <taxon>Fungi incertae sedis</taxon>
        <taxon>Mucoromycota</taxon>
        <taxon>Glomeromycotina</taxon>
        <taxon>Glomeromycetes</taxon>
        <taxon>Glomerales</taxon>
        <taxon>Glomeraceae</taxon>
        <taxon>Rhizophagus</taxon>
    </lineage>
</organism>
<dbReference type="VEuPathDB" id="FungiDB:FUN_004275"/>
<proteinExistence type="predicted"/>
<dbReference type="Proteomes" id="UP000232688">
    <property type="component" value="Unassembled WGS sequence"/>
</dbReference>
<gene>
    <name evidence="1" type="ORF">RhiirA1_503772</name>
</gene>
<dbReference type="AlphaFoldDB" id="A0A2I1FHW3"/>
<name>A0A2I1FHW3_9GLOM</name>
<reference evidence="1 2" key="1">
    <citation type="submission" date="2017-10" db="EMBL/GenBank/DDBJ databases">
        <title>Extensive intraspecific genome diversity in a model arbuscular mycorrhizal fungus.</title>
        <authorList>
            <person name="Chen E.C.H."/>
            <person name="Morin E."/>
            <person name="Baudet D."/>
            <person name="Noel J."/>
            <person name="Ndikumana S."/>
            <person name="Charron P."/>
            <person name="St-Onge C."/>
            <person name="Giorgi J."/>
            <person name="Grigoriev I.V."/>
            <person name="Roux C."/>
            <person name="Martin F.M."/>
            <person name="Corradi N."/>
        </authorList>
    </citation>
    <scope>NUCLEOTIDE SEQUENCE [LARGE SCALE GENOMIC DNA]</scope>
    <source>
        <strain evidence="1 2">A1</strain>
    </source>
</reference>
<dbReference type="VEuPathDB" id="FungiDB:RhiirA1_503772"/>
<reference evidence="1 2" key="2">
    <citation type="submission" date="2017-10" db="EMBL/GenBank/DDBJ databases">
        <title>Genome analyses suggest a sexual origin of heterokaryosis in a supposedly ancient asexual fungus.</title>
        <authorList>
            <person name="Corradi N."/>
            <person name="Sedzielewska K."/>
            <person name="Noel J."/>
            <person name="Charron P."/>
            <person name="Farinelli L."/>
            <person name="Marton T."/>
            <person name="Kruger M."/>
            <person name="Pelin A."/>
            <person name="Brachmann A."/>
            <person name="Corradi N."/>
        </authorList>
    </citation>
    <scope>NUCLEOTIDE SEQUENCE [LARGE SCALE GENOMIC DNA]</scope>
    <source>
        <strain evidence="1 2">A1</strain>
    </source>
</reference>